<dbReference type="InterPro" id="IPR011249">
    <property type="entry name" value="Metalloenz_LuxS/M16"/>
</dbReference>
<evidence type="ECO:0000256" key="3">
    <source>
        <dbReference type="RuleBase" id="RU004447"/>
    </source>
</evidence>
<comment type="cofactor">
    <cofactor evidence="1">
        <name>Zn(2+)</name>
        <dbReference type="ChEBI" id="CHEBI:29105"/>
    </cofactor>
</comment>
<accession>A0A7C5L2G3</accession>
<evidence type="ECO:0000313" key="6">
    <source>
        <dbReference type="EMBL" id="HHJ63984.1"/>
    </source>
</evidence>
<dbReference type="Gene3D" id="3.30.830.10">
    <property type="entry name" value="Metalloenzyme, LuxS/M16 peptidase-like"/>
    <property type="match status" value="2"/>
</dbReference>
<dbReference type="GO" id="GO:0006508">
    <property type="term" value="P:proteolysis"/>
    <property type="evidence" value="ECO:0007669"/>
    <property type="project" value="InterPro"/>
</dbReference>
<dbReference type="InterPro" id="IPR011765">
    <property type="entry name" value="Pept_M16_N"/>
</dbReference>
<protein>
    <submittedName>
        <fullName evidence="6">Insulinase family protein</fullName>
    </submittedName>
</protein>
<dbReference type="AlphaFoldDB" id="A0A7C5L2G3"/>
<dbReference type="InterPro" id="IPR050361">
    <property type="entry name" value="MPP/UQCRC_Complex"/>
</dbReference>
<dbReference type="PANTHER" id="PTHR11851">
    <property type="entry name" value="METALLOPROTEASE"/>
    <property type="match status" value="1"/>
</dbReference>
<dbReference type="Proteomes" id="UP000885792">
    <property type="component" value="Unassembled WGS sequence"/>
</dbReference>
<evidence type="ECO:0000259" key="4">
    <source>
        <dbReference type="Pfam" id="PF00675"/>
    </source>
</evidence>
<dbReference type="Pfam" id="PF00675">
    <property type="entry name" value="Peptidase_M16"/>
    <property type="match status" value="1"/>
</dbReference>
<name>A0A7C5L2G3_AQUAO</name>
<comment type="caution">
    <text evidence="6">The sequence shown here is derived from an EMBL/GenBank/DDBJ whole genome shotgun (WGS) entry which is preliminary data.</text>
</comment>
<organism evidence="6">
    <name type="scientific">Aquifex aeolicus</name>
    <dbReference type="NCBI Taxonomy" id="63363"/>
    <lineage>
        <taxon>Bacteria</taxon>
        <taxon>Pseudomonadati</taxon>
        <taxon>Aquificota</taxon>
        <taxon>Aquificia</taxon>
        <taxon>Aquificales</taxon>
        <taxon>Aquificaceae</taxon>
        <taxon>Aquifex</taxon>
    </lineage>
</organism>
<dbReference type="PROSITE" id="PS00143">
    <property type="entry name" value="INSULINASE"/>
    <property type="match status" value="1"/>
</dbReference>
<reference evidence="6" key="1">
    <citation type="journal article" date="2020" name="mSystems">
        <title>Genome- and Community-Level Interaction Insights into Carbon Utilization and Element Cycling Functions of Hydrothermarchaeota in Hydrothermal Sediment.</title>
        <authorList>
            <person name="Zhou Z."/>
            <person name="Liu Y."/>
            <person name="Xu W."/>
            <person name="Pan J."/>
            <person name="Luo Z.H."/>
            <person name="Li M."/>
        </authorList>
    </citation>
    <scope>NUCLEOTIDE SEQUENCE [LARGE SCALE GENOMIC DNA]</scope>
    <source>
        <strain evidence="6">HyVt-501</strain>
    </source>
</reference>
<dbReference type="SUPFAM" id="SSF63411">
    <property type="entry name" value="LuxS/MPP-like metallohydrolase"/>
    <property type="match status" value="2"/>
</dbReference>
<dbReference type="InterPro" id="IPR001431">
    <property type="entry name" value="Pept_M16_Zn_BS"/>
</dbReference>
<dbReference type="GO" id="GO:0046872">
    <property type="term" value="F:metal ion binding"/>
    <property type="evidence" value="ECO:0007669"/>
    <property type="project" value="InterPro"/>
</dbReference>
<gene>
    <name evidence="6" type="ORF">ENJ61_03665</name>
</gene>
<feature type="domain" description="Peptidase M16 C-terminal" evidence="5">
    <location>
        <begin position="173"/>
        <end position="347"/>
    </location>
</feature>
<proteinExistence type="inferred from homology"/>
<dbReference type="EMBL" id="DRNB01000137">
    <property type="protein sequence ID" value="HHJ63984.1"/>
    <property type="molecule type" value="Genomic_DNA"/>
</dbReference>
<feature type="domain" description="Peptidase M16 N-terminal" evidence="4">
    <location>
        <begin position="26"/>
        <end position="162"/>
    </location>
</feature>
<sequence>MTLAVAQELYIRDLPNGAKLIVKPRDDTSAVALHVWFRVGSVFERYDEKGMAHFLEHMLFNGSEKYPYGEIDRIVESLGGNINAGTSKDFTYYHVEIAYPYWKEALEVLYQLTMKPLLREEFLEKEKSIVIEELHRSKDNPTTVLWETFEKTAYKVSPYRFPVIGFEETIRKFTSRMVRDFYRNFYQPRNMALVVVGRVDPAEVEEVVAETFGREEGRPVPKVDIPSEPERVGVRSERIEDPRIEKAYWMIGWNAPAIAKTDYYALLVLDEILGSGRTSIFYRELREKGFVYSYFSGDLGRPRDNFFVVSATFDPARYEEVKRRIFEILRETYETLTDEMVENAKERIVNGRIFEEEKVESEAYDIGYSYTVARDLNFYRYFEKNVRRVRRVDVLRVFERYLREDSYVEVLMLPARR</sequence>
<dbReference type="PANTHER" id="PTHR11851:SF49">
    <property type="entry name" value="MITOCHONDRIAL-PROCESSING PEPTIDASE SUBUNIT ALPHA"/>
    <property type="match status" value="1"/>
</dbReference>
<evidence type="ECO:0000259" key="5">
    <source>
        <dbReference type="Pfam" id="PF05193"/>
    </source>
</evidence>
<dbReference type="GO" id="GO:0004222">
    <property type="term" value="F:metalloendopeptidase activity"/>
    <property type="evidence" value="ECO:0007669"/>
    <property type="project" value="InterPro"/>
</dbReference>
<evidence type="ECO:0000256" key="1">
    <source>
        <dbReference type="ARBA" id="ARBA00001947"/>
    </source>
</evidence>
<dbReference type="InterPro" id="IPR007863">
    <property type="entry name" value="Peptidase_M16_C"/>
</dbReference>
<comment type="similarity">
    <text evidence="2 3">Belongs to the peptidase M16 family.</text>
</comment>
<evidence type="ECO:0000256" key="2">
    <source>
        <dbReference type="ARBA" id="ARBA00007261"/>
    </source>
</evidence>
<dbReference type="Pfam" id="PF05193">
    <property type="entry name" value="Peptidase_M16_C"/>
    <property type="match status" value="1"/>
</dbReference>